<evidence type="ECO:0000256" key="1">
    <source>
        <dbReference type="ARBA" id="ARBA00022714"/>
    </source>
</evidence>
<sequence>MSTETSQTIRLASVKDIPEGEGREYRVGDLFVAIFRDQGEYYAIEDYCPHAGAPLNDGPVSQGAVTCMWHGWKFSLRDGSCMNIPRGFPVRTFPLKIEGEDIYVTLPTGDAPVNDMNQES</sequence>
<keyword evidence="9" id="KW-1185">Reference proteome</keyword>
<accession>W4M866</accession>
<keyword evidence="1" id="KW-0001">2Fe-2S</keyword>
<evidence type="ECO:0000313" key="8">
    <source>
        <dbReference type="EMBL" id="ETX06390.1"/>
    </source>
</evidence>
<proteinExistence type="inferred from homology"/>
<evidence type="ECO:0000256" key="2">
    <source>
        <dbReference type="ARBA" id="ARBA00022723"/>
    </source>
</evidence>
<protein>
    <recommendedName>
        <fullName evidence="7">Rieske domain-containing protein</fullName>
    </recommendedName>
</protein>
<name>W4M866_9BACT</name>
<dbReference type="Proteomes" id="UP000019140">
    <property type="component" value="Unassembled WGS sequence"/>
</dbReference>
<dbReference type="PROSITE" id="PS51296">
    <property type="entry name" value="RIESKE"/>
    <property type="match status" value="1"/>
</dbReference>
<keyword evidence="3" id="KW-0408">Iron</keyword>
<organism evidence="8 9">
    <name type="scientific">Candidatus Entotheonella gemina</name>
    <dbReference type="NCBI Taxonomy" id="1429439"/>
    <lineage>
        <taxon>Bacteria</taxon>
        <taxon>Pseudomonadati</taxon>
        <taxon>Nitrospinota/Tectimicrobiota group</taxon>
        <taxon>Candidatus Tectimicrobiota</taxon>
        <taxon>Candidatus Entotheonellia</taxon>
        <taxon>Candidatus Entotheonellales</taxon>
        <taxon>Candidatus Entotheonellaceae</taxon>
        <taxon>Candidatus Entotheonella</taxon>
    </lineage>
</organism>
<evidence type="ECO:0000256" key="6">
    <source>
        <dbReference type="ARBA" id="ARBA00038001"/>
    </source>
</evidence>
<comment type="caution">
    <text evidence="8">The sequence shown here is derived from an EMBL/GenBank/DDBJ whole genome shotgun (WGS) entry which is preliminary data.</text>
</comment>
<dbReference type="PANTHER" id="PTHR21496:SF0">
    <property type="entry name" value="RIESKE DOMAIN-CONTAINING PROTEIN"/>
    <property type="match status" value="1"/>
</dbReference>
<evidence type="ECO:0000259" key="7">
    <source>
        <dbReference type="PROSITE" id="PS51296"/>
    </source>
</evidence>
<evidence type="ECO:0000256" key="4">
    <source>
        <dbReference type="ARBA" id="ARBA00023014"/>
    </source>
</evidence>
<dbReference type="Pfam" id="PF00355">
    <property type="entry name" value="Rieske"/>
    <property type="match status" value="1"/>
</dbReference>
<dbReference type="SUPFAM" id="SSF50022">
    <property type="entry name" value="ISP domain"/>
    <property type="match status" value="1"/>
</dbReference>
<dbReference type="Gene3D" id="2.102.10.10">
    <property type="entry name" value="Rieske [2Fe-2S] iron-sulphur domain"/>
    <property type="match status" value="1"/>
</dbReference>
<evidence type="ECO:0000256" key="3">
    <source>
        <dbReference type="ARBA" id="ARBA00023004"/>
    </source>
</evidence>
<gene>
    <name evidence="8" type="ORF">ETSY2_17420</name>
</gene>
<dbReference type="InterPro" id="IPR036922">
    <property type="entry name" value="Rieske_2Fe-2S_sf"/>
</dbReference>
<comment type="cofactor">
    <cofactor evidence="5">
        <name>[2Fe-2S] cluster</name>
        <dbReference type="ChEBI" id="CHEBI:190135"/>
    </cofactor>
</comment>
<keyword evidence="2" id="KW-0479">Metal-binding</keyword>
<dbReference type="GO" id="GO:0046872">
    <property type="term" value="F:metal ion binding"/>
    <property type="evidence" value="ECO:0007669"/>
    <property type="project" value="UniProtKB-KW"/>
</dbReference>
<keyword evidence="4" id="KW-0411">Iron-sulfur</keyword>
<dbReference type="PANTHER" id="PTHR21496">
    <property type="entry name" value="FERREDOXIN-RELATED"/>
    <property type="match status" value="1"/>
</dbReference>
<evidence type="ECO:0000256" key="5">
    <source>
        <dbReference type="ARBA" id="ARBA00034078"/>
    </source>
</evidence>
<comment type="similarity">
    <text evidence="6">Belongs to the bacterial ring-hydroxylating dioxygenase ferredoxin component family.</text>
</comment>
<dbReference type="InterPro" id="IPR017941">
    <property type="entry name" value="Rieske_2Fe-2S"/>
</dbReference>
<dbReference type="AlphaFoldDB" id="W4M866"/>
<reference evidence="8 9" key="1">
    <citation type="journal article" date="2014" name="Nature">
        <title>An environmental bacterial taxon with a large and distinct metabolic repertoire.</title>
        <authorList>
            <person name="Wilson M.C."/>
            <person name="Mori T."/>
            <person name="Ruckert C."/>
            <person name="Uria A.R."/>
            <person name="Helf M.J."/>
            <person name="Takada K."/>
            <person name="Gernert C."/>
            <person name="Steffens U.A."/>
            <person name="Heycke N."/>
            <person name="Schmitt S."/>
            <person name="Rinke C."/>
            <person name="Helfrich E.J."/>
            <person name="Brachmann A.O."/>
            <person name="Gurgui C."/>
            <person name="Wakimoto T."/>
            <person name="Kracht M."/>
            <person name="Crusemann M."/>
            <person name="Hentschel U."/>
            <person name="Abe I."/>
            <person name="Matsunaga S."/>
            <person name="Kalinowski J."/>
            <person name="Takeyama H."/>
            <person name="Piel J."/>
        </authorList>
    </citation>
    <scope>NUCLEOTIDE SEQUENCE [LARGE SCALE GENOMIC DNA]</scope>
    <source>
        <strain evidence="9">TSY2</strain>
    </source>
</reference>
<dbReference type="GO" id="GO:0051537">
    <property type="term" value="F:2 iron, 2 sulfur cluster binding"/>
    <property type="evidence" value="ECO:0007669"/>
    <property type="project" value="UniProtKB-KW"/>
</dbReference>
<dbReference type="HOGENOM" id="CLU_055690_5_0_7"/>
<evidence type="ECO:0000313" key="9">
    <source>
        <dbReference type="Proteomes" id="UP000019140"/>
    </source>
</evidence>
<dbReference type="EMBL" id="AZHX01000710">
    <property type="protein sequence ID" value="ETX06390.1"/>
    <property type="molecule type" value="Genomic_DNA"/>
</dbReference>
<feature type="domain" description="Rieske" evidence="7">
    <location>
        <begin position="9"/>
        <end position="104"/>
    </location>
</feature>